<name>A0A0A8ZUK8_ARUDO</name>
<reference evidence="1" key="1">
    <citation type="submission" date="2014-09" db="EMBL/GenBank/DDBJ databases">
        <authorList>
            <person name="Magalhaes I.L.F."/>
            <person name="Oliveira U."/>
            <person name="Santos F.R."/>
            <person name="Vidigal T.H.D.A."/>
            <person name="Brescovit A.D."/>
            <person name="Santos A.J."/>
        </authorList>
    </citation>
    <scope>NUCLEOTIDE SEQUENCE</scope>
    <source>
        <tissue evidence="1">Shoot tissue taken approximately 20 cm above the soil surface</tissue>
    </source>
</reference>
<accession>A0A0A8ZUK8</accession>
<reference evidence="1" key="2">
    <citation type="journal article" date="2015" name="Data Brief">
        <title>Shoot transcriptome of the giant reed, Arundo donax.</title>
        <authorList>
            <person name="Barrero R.A."/>
            <person name="Guerrero F.D."/>
            <person name="Moolhuijzen P."/>
            <person name="Goolsby J.A."/>
            <person name="Tidwell J."/>
            <person name="Bellgard S.E."/>
            <person name="Bellgard M.I."/>
        </authorList>
    </citation>
    <scope>NUCLEOTIDE SEQUENCE</scope>
    <source>
        <tissue evidence="1">Shoot tissue taken approximately 20 cm above the soil surface</tissue>
    </source>
</reference>
<dbReference type="EMBL" id="GBRH01259388">
    <property type="protein sequence ID" value="JAD38507.1"/>
    <property type="molecule type" value="Transcribed_RNA"/>
</dbReference>
<protein>
    <submittedName>
        <fullName evidence="1">Uncharacterized protein</fullName>
    </submittedName>
</protein>
<sequence>MCTLLRITAFSYDF</sequence>
<organism evidence="1">
    <name type="scientific">Arundo donax</name>
    <name type="common">Giant reed</name>
    <name type="synonym">Donax arundinaceus</name>
    <dbReference type="NCBI Taxonomy" id="35708"/>
    <lineage>
        <taxon>Eukaryota</taxon>
        <taxon>Viridiplantae</taxon>
        <taxon>Streptophyta</taxon>
        <taxon>Embryophyta</taxon>
        <taxon>Tracheophyta</taxon>
        <taxon>Spermatophyta</taxon>
        <taxon>Magnoliopsida</taxon>
        <taxon>Liliopsida</taxon>
        <taxon>Poales</taxon>
        <taxon>Poaceae</taxon>
        <taxon>PACMAD clade</taxon>
        <taxon>Arundinoideae</taxon>
        <taxon>Arundineae</taxon>
        <taxon>Arundo</taxon>
    </lineage>
</organism>
<proteinExistence type="predicted"/>
<evidence type="ECO:0000313" key="1">
    <source>
        <dbReference type="EMBL" id="JAD38507.1"/>
    </source>
</evidence>